<dbReference type="AlphaFoldDB" id="A0A9N7YQX2"/>
<proteinExistence type="predicted"/>
<reference evidence="1" key="1">
    <citation type="submission" date="2020-03" db="EMBL/GenBank/DDBJ databases">
        <authorList>
            <person name="Weist P."/>
        </authorList>
    </citation>
    <scope>NUCLEOTIDE SEQUENCE</scope>
</reference>
<evidence type="ECO:0000313" key="1">
    <source>
        <dbReference type="EMBL" id="CAB1441078.1"/>
    </source>
</evidence>
<dbReference type="Proteomes" id="UP001153269">
    <property type="component" value="Unassembled WGS sequence"/>
</dbReference>
<accession>A0A9N7YQX2</accession>
<sequence length="87" mass="9785">MGRCVRHHCCFYYDYSYSLKCREPLHAEGQWGESGSTGEQGKRGHIEIFTYRTDGGGDARLTGGRFLTVFEKSVRAARDMMSIGPDS</sequence>
<organism evidence="1 2">
    <name type="scientific">Pleuronectes platessa</name>
    <name type="common">European plaice</name>
    <dbReference type="NCBI Taxonomy" id="8262"/>
    <lineage>
        <taxon>Eukaryota</taxon>
        <taxon>Metazoa</taxon>
        <taxon>Chordata</taxon>
        <taxon>Craniata</taxon>
        <taxon>Vertebrata</taxon>
        <taxon>Euteleostomi</taxon>
        <taxon>Actinopterygii</taxon>
        <taxon>Neopterygii</taxon>
        <taxon>Teleostei</taxon>
        <taxon>Neoteleostei</taxon>
        <taxon>Acanthomorphata</taxon>
        <taxon>Carangaria</taxon>
        <taxon>Pleuronectiformes</taxon>
        <taxon>Pleuronectoidei</taxon>
        <taxon>Pleuronectidae</taxon>
        <taxon>Pleuronectes</taxon>
    </lineage>
</organism>
<keyword evidence="2" id="KW-1185">Reference proteome</keyword>
<comment type="caution">
    <text evidence="1">The sequence shown here is derived from an EMBL/GenBank/DDBJ whole genome shotgun (WGS) entry which is preliminary data.</text>
</comment>
<evidence type="ECO:0000313" key="2">
    <source>
        <dbReference type="Proteomes" id="UP001153269"/>
    </source>
</evidence>
<name>A0A9N7YQX2_PLEPL</name>
<gene>
    <name evidence="1" type="ORF">PLEPLA_LOCUS28864</name>
</gene>
<dbReference type="EMBL" id="CADEAL010002558">
    <property type="protein sequence ID" value="CAB1441078.1"/>
    <property type="molecule type" value="Genomic_DNA"/>
</dbReference>
<protein>
    <submittedName>
        <fullName evidence="1">Uncharacterized protein</fullName>
    </submittedName>
</protein>